<evidence type="ECO:0000256" key="1">
    <source>
        <dbReference type="SAM" id="Phobius"/>
    </source>
</evidence>
<dbReference type="GeneID" id="92079946"/>
<keyword evidence="1" id="KW-0812">Transmembrane</keyword>
<dbReference type="RefSeq" id="XP_066696375.1">
    <property type="nucleotide sequence ID" value="XM_066846884.1"/>
</dbReference>
<proteinExistence type="predicted"/>
<feature type="transmembrane region" description="Helical" evidence="1">
    <location>
        <begin position="175"/>
        <end position="197"/>
    </location>
</feature>
<evidence type="ECO:0000313" key="2">
    <source>
        <dbReference type="EMBL" id="KAK7946341.1"/>
    </source>
</evidence>
<keyword evidence="1" id="KW-0472">Membrane</keyword>
<protein>
    <submittedName>
        <fullName evidence="2">Uncharacterized protein</fullName>
    </submittedName>
</protein>
<dbReference type="EMBL" id="JAQQWE010000007">
    <property type="protein sequence ID" value="KAK7946341.1"/>
    <property type="molecule type" value="Genomic_DNA"/>
</dbReference>
<feature type="transmembrane region" description="Helical" evidence="1">
    <location>
        <begin position="139"/>
        <end position="163"/>
    </location>
</feature>
<comment type="caution">
    <text evidence="2">The sequence shown here is derived from an EMBL/GenBank/DDBJ whole genome shotgun (WGS) entry which is preliminary data.</text>
</comment>
<dbReference type="Proteomes" id="UP001391051">
    <property type="component" value="Unassembled WGS sequence"/>
</dbReference>
<keyword evidence="1" id="KW-1133">Transmembrane helix</keyword>
<keyword evidence="3" id="KW-1185">Reference proteome</keyword>
<reference evidence="2 3" key="1">
    <citation type="submission" date="2023-01" db="EMBL/GenBank/DDBJ databases">
        <title>Analysis of 21 Apiospora genomes using comparative genomics revels a genus with tremendous synthesis potential of carbohydrate active enzymes and secondary metabolites.</title>
        <authorList>
            <person name="Sorensen T."/>
        </authorList>
    </citation>
    <scope>NUCLEOTIDE SEQUENCE [LARGE SCALE GENOMIC DNA]</scope>
    <source>
        <strain evidence="2 3">CBS 24483</strain>
    </source>
</reference>
<name>A0ABR1Q2W3_9PEZI</name>
<feature type="transmembrane region" description="Helical" evidence="1">
    <location>
        <begin position="209"/>
        <end position="234"/>
    </location>
</feature>
<sequence length="414" mass="45908">MFSSSDTTSPSPTRYYDYCLNTLLVVVSTTILRHINQGTNPSTTTEHVFETLAEFISKGQLFIETIPPLPLLAAAYLPANVCHWLGYCSQVLFTGLLVWKLPYPGLRPSWWWLGVFCATACSLIKTFSDHVSLLGDFETVTACLLLAVALRIPYISLGAGGVIGHLTGALETCVVVAGMLGASSVDLFVSYFLLTLSRAMWLCHRDKELIIFRVVFIIARAVVLPPLMICLVYGCMFPFSEVSAGGNYNLSHLKPSSRRLLSPVVQNTTYCLPTGKLVANVPISLYIQRAGFLWTDDFVWRNDIGVFDKTRANDDGNTALPAADQHATSGIEHQYQPHRAFFADPIARRHPWALEAVSVPTTEQNFLLQREPVHVRSQATGRYLSVVRGQPSIVDRELGIHIQDSEPFVRFEVG</sequence>
<gene>
    <name evidence="2" type="ORF">PG986_010662</name>
</gene>
<evidence type="ECO:0000313" key="3">
    <source>
        <dbReference type="Proteomes" id="UP001391051"/>
    </source>
</evidence>
<organism evidence="2 3">
    <name type="scientific">Apiospora aurea</name>
    <dbReference type="NCBI Taxonomy" id="335848"/>
    <lineage>
        <taxon>Eukaryota</taxon>
        <taxon>Fungi</taxon>
        <taxon>Dikarya</taxon>
        <taxon>Ascomycota</taxon>
        <taxon>Pezizomycotina</taxon>
        <taxon>Sordariomycetes</taxon>
        <taxon>Xylariomycetidae</taxon>
        <taxon>Amphisphaeriales</taxon>
        <taxon>Apiosporaceae</taxon>
        <taxon>Apiospora</taxon>
    </lineage>
</organism>
<accession>A0ABR1Q2W3</accession>